<dbReference type="PANTHER" id="PTHR37946">
    <property type="entry name" value="SLL1969 PROTEIN"/>
    <property type="match status" value="1"/>
</dbReference>
<organism evidence="1 2">
    <name type="scientific">Brevirhabdus pacifica</name>
    <dbReference type="NCBI Taxonomy" id="1267768"/>
    <lineage>
        <taxon>Bacteria</taxon>
        <taxon>Pseudomonadati</taxon>
        <taxon>Pseudomonadota</taxon>
        <taxon>Alphaproteobacteria</taxon>
        <taxon>Rhodobacterales</taxon>
        <taxon>Paracoccaceae</taxon>
        <taxon>Brevirhabdus</taxon>
    </lineage>
</organism>
<name>A0A1U7DLT5_9RHOB</name>
<proteinExistence type="predicted"/>
<sequence>MSPRPAPAAEDAAGVEPAECVVLLHGLARSSRSMLVMEEALEDAGYHVVNRSYPSTRAPVARLVAATLPGAVRDCGARRVNFVTHSMGGILLRAWAEEAELPARMGRVVMMGPPNGGSELVDVFGGLRPFRWINGPAGMQLGTGRRSLPNRLSRAAFELGVIAGDRSMNPIYSRLIKGADDGKVSVASTRVAGMRDHIVLPVTHTFMMMNPLVIAQVIEFLRNGRFDHDLSVTEGLTDGLTRTLGGILTGVEN</sequence>
<dbReference type="PANTHER" id="PTHR37946:SF1">
    <property type="entry name" value="SLL1969 PROTEIN"/>
    <property type="match status" value="1"/>
</dbReference>
<dbReference type="AlphaFoldDB" id="A0A1U7DLT5"/>
<evidence type="ECO:0000313" key="2">
    <source>
        <dbReference type="Proteomes" id="UP000187266"/>
    </source>
</evidence>
<accession>A0A1U7DLT5</accession>
<dbReference type="Proteomes" id="UP000187266">
    <property type="component" value="Chromosome"/>
</dbReference>
<dbReference type="STRING" id="1267768.BV394_05480"/>
<dbReference type="SUPFAM" id="SSF53474">
    <property type="entry name" value="alpha/beta-Hydrolases"/>
    <property type="match status" value="1"/>
</dbReference>
<dbReference type="InterPro" id="IPR029058">
    <property type="entry name" value="AB_hydrolase_fold"/>
</dbReference>
<keyword evidence="2" id="KW-1185">Reference proteome</keyword>
<evidence type="ECO:0000313" key="1">
    <source>
        <dbReference type="EMBL" id="APX90987.1"/>
    </source>
</evidence>
<protein>
    <submittedName>
        <fullName evidence="1">Acetyltransferase</fullName>
    </submittedName>
</protein>
<reference evidence="1 2" key="1">
    <citation type="submission" date="2017-01" db="EMBL/GenBank/DDBJ databases">
        <title>Genomic analysis of Xuhuaishuia manganoxidans DY6-4.</title>
        <authorList>
            <person name="Wang X."/>
        </authorList>
    </citation>
    <scope>NUCLEOTIDE SEQUENCE [LARGE SCALE GENOMIC DNA]</scope>
    <source>
        <strain evidence="1 2">DY6-4</strain>
    </source>
</reference>
<dbReference type="Gene3D" id="3.40.50.1820">
    <property type="entry name" value="alpha/beta hydrolase"/>
    <property type="match status" value="1"/>
</dbReference>
<dbReference type="EMBL" id="CP019124">
    <property type="protein sequence ID" value="APX90987.1"/>
    <property type="molecule type" value="Genomic_DNA"/>
</dbReference>
<gene>
    <name evidence="1" type="ORF">BV394_05480</name>
</gene>